<dbReference type="InterPro" id="IPR029058">
    <property type="entry name" value="AB_hydrolase_fold"/>
</dbReference>
<dbReference type="PROSITE" id="PS00941">
    <property type="entry name" value="CARBOXYLESTERASE_B_2"/>
    <property type="match status" value="1"/>
</dbReference>
<dbReference type="SUPFAM" id="SSF53474">
    <property type="entry name" value="alpha/beta-Hydrolases"/>
    <property type="match status" value="1"/>
</dbReference>
<evidence type="ECO:0000259" key="4">
    <source>
        <dbReference type="Pfam" id="PF00135"/>
    </source>
</evidence>
<dbReference type="ESTHER" id="9basi-a0a165end6">
    <property type="family name" value="Fungal_carboxylesterase_lipase"/>
</dbReference>
<dbReference type="Proteomes" id="UP000076842">
    <property type="component" value="Unassembled WGS sequence"/>
</dbReference>
<evidence type="ECO:0000256" key="2">
    <source>
        <dbReference type="ARBA" id="ARBA00022801"/>
    </source>
</evidence>
<gene>
    <name evidence="5" type="ORF">CALCODRAFT_437519</name>
</gene>
<evidence type="ECO:0000313" key="5">
    <source>
        <dbReference type="EMBL" id="KZT55209.1"/>
    </source>
</evidence>
<evidence type="ECO:0000256" key="1">
    <source>
        <dbReference type="ARBA" id="ARBA00005964"/>
    </source>
</evidence>
<keyword evidence="6" id="KW-1185">Reference proteome</keyword>
<feature type="chain" id="PRO_5007748355" description="Carboxylic ester hydrolase" evidence="3">
    <location>
        <begin position="19"/>
        <end position="573"/>
    </location>
</feature>
<keyword evidence="2 3" id="KW-0378">Hydrolase</keyword>
<dbReference type="EC" id="3.1.1.-" evidence="3"/>
<proteinExistence type="inferred from homology"/>
<dbReference type="InterPro" id="IPR002018">
    <property type="entry name" value="CarbesteraseB"/>
</dbReference>
<protein>
    <recommendedName>
        <fullName evidence="3">Carboxylic ester hydrolase</fullName>
        <ecNumber evidence="3">3.1.1.-</ecNumber>
    </recommendedName>
</protein>
<dbReference type="STRING" id="1353952.A0A165END6"/>
<dbReference type="GO" id="GO:0016787">
    <property type="term" value="F:hydrolase activity"/>
    <property type="evidence" value="ECO:0007669"/>
    <property type="project" value="UniProtKB-KW"/>
</dbReference>
<keyword evidence="3" id="KW-0732">Signal</keyword>
<name>A0A165END6_9BASI</name>
<dbReference type="PANTHER" id="PTHR11559">
    <property type="entry name" value="CARBOXYLESTERASE"/>
    <property type="match status" value="1"/>
</dbReference>
<reference evidence="5 6" key="1">
    <citation type="journal article" date="2016" name="Mol. Biol. Evol.">
        <title>Comparative Genomics of Early-Diverging Mushroom-Forming Fungi Provides Insights into the Origins of Lignocellulose Decay Capabilities.</title>
        <authorList>
            <person name="Nagy L.G."/>
            <person name="Riley R."/>
            <person name="Tritt A."/>
            <person name="Adam C."/>
            <person name="Daum C."/>
            <person name="Floudas D."/>
            <person name="Sun H."/>
            <person name="Yadav J.S."/>
            <person name="Pangilinan J."/>
            <person name="Larsson K.H."/>
            <person name="Matsuura K."/>
            <person name="Barry K."/>
            <person name="Labutti K."/>
            <person name="Kuo R."/>
            <person name="Ohm R.A."/>
            <person name="Bhattacharya S.S."/>
            <person name="Shirouzu T."/>
            <person name="Yoshinaga Y."/>
            <person name="Martin F.M."/>
            <person name="Grigoriev I.V."/>
            <person name="Hibbett D.S."/>
        </authorList>
    </citation>
    <scope>NUCLEOTIDE SEQUENCE [LARGE SCALE GENOMIC DNA]</scope>
    <source>
        <strain evidence="5 6">HHB12733</strain>
    </source>
</reference>
<dbReference type="InterPro" id="IPR019826">
    <property type="entry name" value="Carboxylesterase_B_AS"/>
</dbReference>
<dbReference type="InterPro" id="IPR050309">
    <property type="entry name" value="Type-B_Carboxylest/Lipase"/>
</dbReference>
<evidence type="ECO:0000313" key="6">
    <source>
        <dbReference type="Proteomes" id="UP000076842"/>
    </source>
</evidence>
<dbReference type="PROSITE" id="PS00122">
    <property type="entry name" value="CARBOXYLESTERASE_B_1"/>
    <property type="match status" value="1"/>
</dbReference>
<dbReference type="FunCoup" id="A0A165END6">
    <property type="interactions" value="2"/>
</dbReference>
<dbReference type="EMBL" id="KV423999">
    <property type="protein sequence ID" value="KZT55209.1"/>
    <property type="molecule type" value="Genomic_DNA"/>
</dbReference>
<feature type="signal peptide" evidence="3">
    <location>
        <begin position="1"/>
        <end position="18"/>
    </location>
</feature>
<comment type="similarity">
    <text evidence="1 3">Belongs to the type-B carboxylesterase/lipase family.</text>
</comment>
<dbReference type="Pfam" id="PF00135">
    <property type="entry name" value="COesterase"/>
    <property type="match status" value="1"/>
</dbReference>
<accession>A0A165END6</accession>
<dbReference type="InterPro" id="IPR019819">
    <property type="entry name" value="Carboxylesterase_B_CS"/>
</dbReference>
<dbReference type="OrthoDB" id="408631at2759"/>
<evidence type="ECO:0000256" key="3">
    <source>
        <dbReference type="RuleBase" id="RU361235"/>
    </source>
</evidence>
<feature type="domain" description="Carboxylesterase type B" evidence="4">
    <location>
        <begin position="33"/>
        <end position="520"/>
    </location>
</feature>
<dbReference type="AlphaFoldDB" id="A0A165END6"/>
<dbReference type="Gene3D" id="3.40.50.1820">
    <property type="entry name" value="alpha/beta hydrolase"/>
    <property type="match status" value="1"/>
</dbReference>
<dbReference type="InParanoid" id="A0A165END6"/>
<organism evidence="5 6">
    <name type="scientific">Calocera cornea HHB12733</name>
    <dbReference type="NCBI Taxonomy" id="1353952"/>
    <lineage>
        <taxon>Eukaryota</taxon>
        <taxon>Fungi</taxon>
        <taxon>Dikarya</taxon>
        <taxon>Basidiomycota</taxon>
        <taxon>Agaricomycotina</taxon>
        <taxon>Dacrymycetes</taxon>
        <taxon>Dacrymycetales</taxon>
        <taxon>Dacrymycetaceae</taxon>
        <taxon>Calocera</taxon>
    </lineage>
</organism>
<sequence length="573" mass="62648">MALFAVWVVFALASRTWAINSLVDLGYSKYLGTSQSNGITSWLGIRFAAPPLGDLRFRAPRPPLYNSTVQPANTFGPLCLPTQPATLYAPISEDCLFLDVFAPSNATAESKLPVFFWIQGGGFNRLSNGNYRGDGLIQASGDNIVVVTINYRVSLYGFLASEEVVANGNVNVGMLDQRFALEWVQKYIAQARFGGDPGHVTIGGCSAGGASVTFHLTAYGGRDDGLFHAAAAESASAFAMLTVEQSQYQYDALIARVGCNTTTDTLQCLRGISADELQAQNIGIPFPGLGPNASAPLFMYDVVIDGDMVQDSSQRQFAQGKFIKVPVIYGDDTNGGTQFAPNTTASYAQMDQFLLDNYPTMTTDQIATFNYIYQPAQTFPNTGAFWRTAANAYGEMAYLCPSMYVSTAFATYSTQGSWNYRYNVEDPTQMANGMGVPHTVETASIWGPQYVAGTAPPPASYSPNGTNAGIIPFMQGYWSSFIRSYSPNTYRVFGSPVWQEWVTTSQDRLMIETNATAMETVDIQEQSRCAYMTANTLMWLQSTWRMDAVGPSDSQIFSLCTLNRNKYISVRTR</sequence>